<evidence type="ECO:0000256" key="1">
    <source>
        <dbReference type="ARBA" id="ARBA00022729"/>
    </source>
</evidence>
<dbReference type="Proteomes" id="UP000520513">
    <property type="component" value="Unassembled WGS sequence"/>
</dbReference>
<evidence type="ECO:0000256" key="3">
    <source>
        <dbReference type="SAM" id="SignalP"/>
    </source>
</evidence>
<evidence type="ECO:0000313" key="8">
    <source>
        <dbReference type="Proteomes" id="UP000534677"/>
    </source>
</evidence>
<keyword evidence="1 3" id="KW-0732">Signal</keyword>
<comment type="caution">
    <text evidence="6">The sequence shown here is derived from an EMBL/GenBank/DDBJ whole genome shotgun (WGS) entry which is preliminary data.</text>
</comment>
<evidence type="ECO:0000313" key="5">
    <source>
        <dbReference type="EMBL" id="MBC2385374.1"/>
    </source>
</evidence>
<feature type="domain" description="DUF4174" evidence="4">
    <location>
        <begin position="26"/>
        <end position="154"/>
    </location>
</feature>
<dbReference type="AlphaFoldDB" id="A0A7X1E2F4"/>
<feature type="compositionally biased region" description="Low complexity" evidence="2">
    <location>
        <begin position="159"/>
        <end position="193"/>
    </location>
</feature>
<feature type="chain" id="PRO_5031257026" evidence="3">
    <location>
        <begin position="21"/>
        <end position="193"/>
    </location>
</feature>
<name>A0A7X1E2F4_9PSED</name>
<dbReference type="Pfam" id="PF13778">
    <property type="entry name" value="DUF4174"/>
    <property type="match status" value="1"/>
</dbReference>
<feature type="region of interest" description="Disordered" evidence="2">
    <location>
        <begin position="150"/>
        <end position="193"/>
    </location>
</feature>
<feature type="signal peptide" evidence="3">
    <location>
        <begin position="1"/>
        <end position="20"/>
    </location>
</feature>
<dbReference type="RefSeq" id="WP_185710829.1">
    <property type="nucleotide sequence ID" value="NZ_JAAXCY010000020.1"/>
</dbReference>
<proteinExistence type="predicted"/>
<evidence type="ECO:0000259" key="4">
    <source>
        <dbReference type="Pfam" id="PF13778"/>
    </source>
</evidence>
<accession>A0A7X1E2F4</accession>
<evidence type="ECO:0000313" key="6">
    <source>
        <dbReference type="EMBL" id="MBC2410709.1"/>
    </source>
</evidence>
<protein>
    <submittedName>
        <fullName evidence="6">DUF4174 domain-containing protein</fullName>
    </submittedName>
</protein>
<evidence type="ECO:0000313" key="7">
    <source>
        <dbReference type="Proteomes" id="UP000520513"/>
    </source>
</evidence>
<evidence type="ECO:0000256" key="2">
    <source>
        <dbReference type="SAM" id="MobiDB-lite"/>
    </source>
</evidence>
<keyword evidence="8" id="KW-1185">Reference proteome</keyword>
<reference evidence="7 8" key="1">
    <citation type="submission" date="2020-04" db="EMBL/GenBank/DDBJ databases">
        <title>Pseudomonas crami sp. nov., a novel proteolytic bacterial species isolated from cream.</title>
        <authorList>
            <person name="Hofmann K."/>
            <person name="Woller A."/>
            <person name="Huptas C."/>
            <person name="Wenning M."/>
            <person name="Scherer S."/>
            <person name="Doll E.V."/>
        </authorList>
    </citation>
    <scope>NUCLEOTIDE SEQUENCE [LARGE SCALE GENOMIC DNA]</scope>
    <source>
        <strain evidence="5 8">WS 5096</strain>
        <strain evidence="6 7">WS 5106</strain>
    </source>
</reference>
<dbReference type="EMBL" id="JAAXCY010000020">
    <property type="protein sequence ID" value="MBC2410709.1"/>
    <property type="molecule type" value="Genomic_DNA"/>
</dbReference>
<dbReference type="Proteomes" id="UP000534677">
    <property type="component" value="Unassembled WGS sequence"/>
</dbReference>
<dbReference type="InterPro" id="IPR025232">
    <property type="entry name" value="DUF4174"/>
</dbReference>
<gene>
    <name evidence="5" type="ORF">HF209_30940</name>
    <name evidence="6" type="ORF">HF257_32275</name>
</gene>
<organism evidence="6 7">
    <name type="scientific">Pseudomonas cremoris</name>
    <dbReference type="NCBI Taxonomy" id="2724178"/>
    <lineage>
        <taxon>Bacteria</taxon>
        <taxon>Pseudomonadati</taxon>
        <taxon>Pseudomonadota</taxon>
        <taxon>Gammaproteobacteria</taxon>
        <taxon>Pseudomonadales</taxon>
        <taxon>Pseudomonadaceae</taxon>
        <taxon>Pseudomonas</taxon>
    </lineage>
</organism>
<dbReference type="EMBL" id="JAAXCZ010000027">
    <property type="protein sequence ID" value="MBC2385374.1"/>
    <property type="molecule type" value="Genomic_DNA"/>
</dbReference>
<sequence length="193" mass="20458">MLIRSLTLATLMAFTGPLLAADDINPLKQDLGKARPLVVVELDSGNPTLATLKKQLEDPATKQSFEERNMVFYTVSFGSIGAEGEKFAKDPKDAKKLTPPETNALIRALKLGAGSGTKVILVGKDGEKKVEKTVPPDTLDLKEFFSAIDQMPQAEKDLAAPAEPEPAAAAPAKGGKPAKPVKAGKQPAQQLDD</sequence>